<dbReference type="AlphaFoldDB" id="A0A4R9LZD0"/>
<dbReference type="OrthoDB" id="332397at2"/>
<protein>
    <submittedName>
        <fullName evidence="1">Uncharacterized protein</fullName>
    </submittedName>
</protein>
<name>A0A4R9LZD0_9LEPT</name>
<gene>
    <name evidence="1" type="ORF">EHS15_10440</name>
</gene>
<keyword evidence="2" id="KW-1185">Reference proteome</keyword>
<sequence>MHLILPFLILLMLTDSELSPETKITPTSIVWQETSGPVAPEFRYSVIVRIQADAKGFFFAKKETKGNHPATEVKKKISKDSYSKFITQLIQSGALEHPYENLPTEKITGISYNSFSIQRGSKKSRFFYVLKDLEKAEFKKKKRIIDQIKGIRL</sequence>
<evidence type="ECO:0000313" key="2">
    <source>
        <dbReference type="Proteomes" id="UP000298058"/>
    </source>
</evidence>
<evidence type="ECO:0000313" key="1">
    <source>
        <dbReference type="EMBL" id="TGN19112.1"/>
    </source>
</evidence>
<proteinExistence type="predicted"/>
<accession>A0A4R9LZD0</accession>
<comment type="caution">
    <text evidence="1">The sequence shown here is derived from an EMBL/GenBank/DDBJ whole genome shotgun (WGS) entry which is preliminary data.</text>
</comment>
<reference evidence="1" key="1">
    <citation type="journal article" date="2019" name="PLoS Negl. Trop. Dis.">
        <title>Revisiting the worldwide diversity of Leptospira species in the environment.</title>
        <authorList>
            <person name="Vincent A.T."/>
            <person name="Schiettekatte O."/>
            <person name="Bourhy P."/>
            <person name="Veyrier F.J."/>
            <person name="Picardeau M."/>
        </authorList>
    </citation>
    <scope>NUCLEOTIDE SEQUENCE [LARGE SCALE GENOMIC DNA]</scope>
    <source>
        <strain evidence="1">201300427</strain>
    </source>
</reference>
<organism evidence="1 2">
    <name type="scientific">Leptospira idonii</name>
    <dbReference type="NCBI Taxonomy" id="1193500"/>
    <lineage>
        <taxon>Bacteria</taxon>
        <taxon>Pseudomonadati</taxon>
        <taxon>Spirochaetota</taxon>
        <taxon>Spirochaetia</taxon>
        <taxon>Leptospirales</taxon>
        <taxon>Leptospiraceae</taxon>
        <taxon>Leptospira</taxon>
    </lineage>
</organism>
<dbReference type="Proteomes" id="UP000298058">
    <property type="component" value="Unassembled WGS sequence"/>
</dbReference>
<dbReference type="EMBL" id="RQHW01000035">
    <property type="protein sequence ID" value="TGN19112.1"/>
    <property type="molecule type" value="Genomic_DNA"/>
</dbReference>